<proteinExistence type="predicted"/>
<dbReference type="SMART" id="SM00220">
    <property type="entry name" value="S_TKc"/>
    <property type="match status" value="1"/>
</dbReference>
<keyword evidence="4 5" id="KW-0067">ATP-binding</keyword>
<dbReference type="EMBL" id="CP133586">
    <property type="protein sequence ID" value="WMT17329.1"/>
    <property type="molecule type" value="Genomic_DNA"/>
</dbReference>
<keyword evidence="1" id="KW-0808">Transferase</keyword>
<dbReference type="RefSeq" id="WP_309206784.1">
    <property type="nucleotide sequence ID" value="NZ_CP133586.1"/>
</dbReference>
<keyword evidence="3 7" id="KW-0418">Kinase</keyword>
<dbReference type="Pfam" id="PF00069">
    <property type="entry name" value="Pkinase"/>
    <property type="match status" value="1"/>
</dbReference>
<dbReference type="InterPro" id="IPR017441">
    <property type="entry name" value="Protein_kinase_ATP_BS"/>
</dbReference>
<accession>A0ABY9PWR8</accession>
<dbReference type="PROSITE" id="PS50011">
    <property type="entry name" value="PROTEIN_KINASE_DOM"/>
    <property type="match status" value="1"/>
</dbReference>
<keyword evidence="2 5" id="KW-0547">Nucleotide-binding</keyword>
<evidence type="ECO:0000256" key="2">
    <source>
        <dbReference type="ARBA" id="ARBA00022741"/>
    </source>
</evidence>
<dbReference type="GO" id="GO:0016301">
    <property type="term" value="F:kinase activity"/>
    <property type="evidence" value="ECO:0007669"/>
    <property type="project" value="UniProtKB-KW"/>
</dbReference>
<organism evidence="7 8">
    <name type="scientific">Serratia fonticola</name>
    <dbReference type="NCBI Taxonomy" id="47917"/>
    <lineage>
        <taxon>Bacteria</taxon>
        <taxon>Pseudomonadati</taxon>
        <taxon>Pseudomonadota</taxon>
        <taxon>Gammaproteobacteria</taxon>
        <taxon>Enterobacterales</taxon>
        <taxon>Yersiniaceae</taxon>
        <taxon>Serratia</taxon>
    </lineage>
</organism>
<name>A0ABY9PWR8_SERFO</name>
<dbReference type="PROSITE" id="PS00107">
    <property type="entry name" value="PROTEIN_KINASE_ATP"/>
    <property type="match status" value="1"/>
</dbReference>
<evidence type="ECO:0000256" key="4">
    <source>
        <dbReference type="ARBA" id="ARBA00022840"/>
    </source>
</evidence>
<dbReference type="InterPro" id="IPR000719">
    <property type="entry name" value="Prot_kinase_dom"/>
</dbReference>
<dbReference type="InterPro" id="IPR011009">
    <property type="entry name" value="Kinase-like_dom_sf"/>
</dbReference>
<evidence type="ECO:0000313" key="7">
    <source>
        <dbReference type="EMBL" id="WMT17329.1"/>
    </source>
</evidence>
<evidence type="ECO:0000259" key="6">
    <source>
        <dbReference type="PROSITE" id="PS50011"/>
    </source>
</evidence>
<gene>
    <name evidence="7" type="ORF">RFB13_10265</name>
</gene>
<evidence type="ECO:0000256" key="5">
    <source>
        <dbReference type="PROSITE-ProRule" id="PRU10141"/>
    </source>
</evidence>
<dbReference type="Proteomes" id="UP001235341">
    <property type="component" value="Chromosome"/>
</dbReference>
<feature type="domain" description="Protein kinase" evidence="6">
    <location>
        <begin position="27"/>
        <end position="205"/>
    </location>
</feature>
<evidence type="ECO:0000256" key="1">
    <source>
        <dbReference type="ARBA" id="ARBA00022679"/>
    </source>
</evidence>
<evidence type="ECO:0000256" key="3">
    <source>
        <dbReference type="ARBA" id="ARBA00022777"/>
    </source>
</evidence>
<protein>
    <submittedName>
        <fullName evidence="7">Protein kinase</fullName>
    </submittedName>
</protein>
<dbReference type="Gene3D" id="1.10.510.10">
    <property type="entry name" value="Transferase(Phosphotransferase) domain 1"/>
    <property type="match status" value="1"/>
</dbReference>
<feature type="binding site" evidence="5">
    <location>
        <position position="56"/>
    </location>
    <ligand>
        <name>ATP</name>
        <dbReference type="ChEBI" id="CHEBI:30616"/>
    </ligand>
</feature>
<sequence length="205" mass="22662">MKSDRPAIPLFGCGAQALRPGHHLAHLDIQQVIGEGGFSLVYQAFDPLLRHSVAVKEYLPNNIAIRKTNGDVIPRNEFLSSTFNIGQAHFHQEAKILAGLSHPCIPRLLNFWQENNTAYISMPLYGGNNLKQLYAENPTIVTLPWLKTLLASLLDTVNNVHRQGYLHLAISWDNIQIQSGSAPVLLDFGSACFAGNPEQKKPISC</sequence>
<dbReference type="PANTHER" id="PTHR43289">
    <property type="entry name" value="MITOGEN-ACTIVATED PROTEIN KINASE KINASE KINASE 20-RELATED"/>
    <property type="match status" value="1"/>
</dbReference>
<reference evidence="7 8" key="1">
    <citation type="submission" date="2023-08" db="EMBL/GenBank/DDBJ databases">
        <title>Complete Genome and Methylome dissection of Serratia fonticola NEB369.</title>
        <authorList>
            <person name="Fomenkov A."/>
            <person name="Roberts R.D."/>
        </authorList>
    </citation>
    <scope>NUCLEOTIDE SEQUENCE [LARGE SCALE GENOMIC DNA]</scope>
    <source>
        <strain evidence="7 8">NEB369</strain>
    </source>
</reference>
<keyword evidence="8" id="KW-1185">Reference proteome</keyword>
<dbReference type="SUPFAM" id="SSF56112">
    <property type="entry name" value="Protein kinase-like (PK-like)"/>
    <property type="match status" value="1"/>
</dbReference>
<evidence type="ECO:0000313" key="8">
    <source>
        <dbReference type="Proteomes" id="UP001235341"/>
    </source>
</evidence>
<dbReference type="PANTHER" id="PTHR43289:SF34">
    <property type="entry name" value="SERINE_THREONINE-PROTEIN KINASE YBDM-RELATED"/>
    <property type="match status" value="1"/>
</dbReference>